<name>A0A6J7RND1_9ZZZZ</name>
<evidence type="ECO:0000313" key="5">
    <source>
        <dbReference type="EMBL" id="CAB4849500.1"/>
    </source>
</evidence>
<dbReference type="InterPro" id="IPR020095">
    <property type="entry name" value="PsdUridine_synth_TruA_C"/>
</dbReference>
<feature type="domain" description="Pseudouridine synthase I TruA alpha/beta" evidence="4">
    <location>
        <begin position="8"/>
        <end position="70"/>
    </location>
</feature>
<evidence type="ECO:0000313" key="6">
    <source>
        <dbReference type="EMBL" id="CAB4938987.1"/>
    </source>
</evidence>
<evidence type="ECO:0000259" key="4">
    <source>
        <dbReference type="Pfam" id="PF01416"/>
    </source>
</evidence>
<dbReference type="EMBL" id="CAFBPU010000014">
    <property type="protein sequence ID" value="CAB5030256.1"/>
    <property type="molecule type" value="Genomic_DNA"/>
</dbReference>
<dbReference type="PANTHER" id="PTHR11142">
    <property type="entry name" value="PSEUDOURIDYLATE SYNTHASE"/>
    <property type="match status" value="1"/>
</dbReference>
<evidence type="ECO:0000256" key="3">
    <source>
        <dbReference type="ARBA" id="ARBA00023235"/>
    </source>
</evidence>
<dbReference type="PIRSF" id="PIRSF001430">
    <property type="entry name" value="tRNA_psdUrid_synth"/>
    <property type="match status" value="1"/>
</dbReference>
<dbReference type="InterPro" id="IPR020097">
    <property type="entry name" value="PsdUridine_synth_TruA_a/b_dom"/>
</dbReference>
<dbReference type="FunFam" id="3.30.70.580:FF:000001">
    <property type="entry name" value="tRNA pseudouridine synthase A"/>
    <property type="match status" value="1"/>
</dbReference>
<dbReference type="PANTHER" id="PTHR11142:SF0">
    <property type="entry name" value="TRNA PSEUDOURIDINE SYNTHASE-LIKE 1"/>
    <property type="match status" value="1"/>
</dbReference>
<dbReference type="EMBL" id="CAFBND010000028">
    <property type="protein sequence ID" value="CAB4938987.1"/>
    <property type="molecule type" value="Genomic_DNA"/>
</dbReference>
<feature type="domain" description="Pseudouridine synthase I TruA alpha/beta" evidence="4">
    <location>
        <begin position="156"/>
        <end position="259"/>
    </location>
</feature>
<dbReference type="GO" id="GO:0031119">
    <property type="term" value="P:tRNA pseudouridine synthesis"/>
    <property type="evidence" value="ECO:0007669"/>
    <property type="project" value="TreeGrafter"/>
</dbReference>
<reference evidence="7" key="1">
    <citation type="submission" date="2020-05" db="EMBL/GenBank/DDBJ databases">
        <authorList>
            <person name="Chiriac C."/>
            <person name="Salcher M."/>
            <person name="Ghai R."/>
            <person name="Kavagutti S V."/>
        </authorList>
    </citation>
    <scope>NUCLEOTIDE SEQUENCE</scope>
</reference>
<dbReference type="GO" id="GO:0003723">
    <property type="term" value="F:RNA binding"/>
    <property type="evidence" value="ECO:0007669"/>
    <property type="project" value="InterPro"/>
</dbReference>
<keyword evidence="2" id="KW-0819">tRNA processing</keyword>
<dbReference type="Pfam" id="PF01416">
    <property type="entry name" value="PseudoU_synth_1"/>
    <property type="match status" value="2"/>
</dbReference>
<sequence length="280" mass="30918">MRLRLDIAYDGTAFFGWARQPDLRTVQGVLEAALAVVLRAPESLRVACAGRTDAGVHARGQVTHCDVERDLWASIRARGPLAPLRRLSGVLPEDLRVSSVATAPEGFNARWSAISRTYCYRISDVPGGPDPLLRHHVLQHPGHRGLPLNLDALNEASQILLGENDFAAFCRRRAGASTIRTLQDLRWERDPVTGFVHMWIRADAFCHTMVRSIVGALLPVGDGRRPISWPGQLLAGARRDPDAEVAPAWGLTLEHVGYPEDHELANQAMRARTFRGPDQD</sequence>
<dbReference type="SUPFAM" id="SSF55120">
    <property type="entry name" value="Pseudouridine synthase"/>
    <property type="match status" value="1"/>
</dbReference>
<protein>
    <submittedName>
        <fullName evidence="7">Unannotated protein</fullName>
    </submittedName>
</protein>
<dbReference type="Gene3D" id="3.30.70.580">
    <property type="entry name" value="Pseudouridine synthase I, catalytic domain, N-terminal subdomain"/>
    <property type="match status" value="1"/>
</dbReference>
<keyword evidence="3" id="KW-0413">Isomerase</keyword>
<dbReference type="InterPro" id="IPR020094">
    <property type="entry name" value="TruA/RsuA/RluB/E/F_N"/>
</dbReference>
<evidence type="ECO:0000256" key="2">
    <source>
        <dbReference type="ARBA" id="ARBA00022694"/>
    </source>
</evidence>
<evidence type="ECO:0000256" key="1">
    <source>
        <dbReference type="ARBA" id="ARBA00009375"/>
    </source>
</evidence>
<dbReference type="CDD" id="cd02570">
    <property type="entry name" value="PseudoU_synth_EcTruA"/>
    <property type="match status" value="1"/>
</dbReference>
<dbReference type="GO" id="GO:0009982">
    <property type="term" value="F:pseudouridine synthase activity"/>
    <property type="evidence" value="ECO:0007669"/>
    <property type="project" value="InterPro"/>
</dbReference>
<evidence type="ECO:0000313" key="7">
    <source>
        <dbReference type="EMBL" id="CAB5030256.1"/>
    </source>
</evidence>
<dbReference type="InterPro" id="IPR020103">
    <property type="entry name" value="PsdUridine_synth_cat_dom_sf"/>
</dbReference>
<dbReference type="NCBIfam" id="TIGR00071">
    <property type="entry name" value="hisT_truA"/>
    <property type="match status" value="1"/>
</dbReference>
<gene>
    <name evidence="5" type="ORF">UFOPK3268_00800</name>
    <name evidence="6" type="ORF">UFOPK3752_00929</name>
    <name evidence="7" type="ORF">UFOPK4150_00891</name>
</gene>
<organism evidence="7">
    <name type="scientific">freshwater metagenome</name>
    <dbReference type="NCBI Taxonomy" id="449393"/>
    <lineage>
        <taxon>unclassified sequences</taxon>
        <taxon>metagenomes</taxon>
        <taxon>ecological metagenomes</taxon>
    </lineage>
</organism>
<dbReference type="Gene3D" id="3.30.70.660">
    <property type="entry name" value="Pseudouridine synthase I, catalytic domain, C-terminal subdomain"/>
    <property type="match status" value="1"/>
</dbReference>
<dbReference type="EMBL" id="CAFBIZ010000087">
    <property type="protein sequence ID" value="CAB4849500.1"/>
    <property type="molecule type" value="Genomic_DNA"/>
</dbReference>
<dbReference type="AlphaFoldDB" id="A0A6J7RND1"/>
<accession>A0A6J7RND1</accession>
<proteinExistence type="inferred from homology"/>
<comment type="similarity">
    <text evidence="1">Belongs to the tRNA pseudouridine synthase TruA family.</text>
</comment>
<dbReference type="InterPro" id="IPR001406">
    <property type="entry name" value="PsdUridine_synth_TruA"/>
</dbReference>
<dbReference type="HAMAP" id="MF_00171">
    <property type="entry name" value="TruA"/>
    <property type="match status" value="1"/>
</dbReference>